<dbReference type="EMBL" id="NIOF01000002">
    <property type="protein sequence ID" value="OWQ92227.1"/>
    <property type="molecule type" value="Genomic_DNA"/>
</dbReference>
<dbReference type="Proteomes" id="UP000197468">
    <property type="component" value="Unassembled WGS sequence"/>
</dbReference>
<keyword evidence="2" id="KW-1185">Reference proteome</keyword>
<organism evidence="1 2">
    <name type="scientific">Roseateles aquatilis</name>
    <dbReference type="NCBI Taxonomy" id="431061"/>
    <lineage>
        <taxon>Bacteria</taxon>
        <taxon>Pseudomonadati</taxon>
        <taxon>Pseudomonadota</taxon>
        <taxon>Betaproteobacteria</taxon>
        <taxon>Burkholderiales</taxon>
        <taxon>Sphaerotilaceae</taxon>
        <taxon>Roseateles</taxon>
    </lineage>
</organism>
<comment type="caution">
    <text evidence="1">The sequence shown here is derived from an EMBL/GenBank/DDBJ whole genome shotgun (WGS) entry which is preliminary data.</text>
</comment>
<accession>A0A246JHW6</accession>
<gene>
    <name evidence="1" type="ORF">CDN99_07765</name>
</gene>
<evidence type="ECO:0000313" key="1">
    <source>
        <dbReference type="EMBL" id="OWQ92227.1"/>
    </source>
</evidence>
<protein>
    <submittedName>
        <fullName evidence="1">Uncharacterized protein</fullName>
    </submittedName>
</protein>
<proteinExistence type="predicted"/>
<evidence type="ECO:0000313" key="2">
    <source>
        <dbReference type="Proteomes" id="UP000197468"/>
    </source>
</evidence>
<sequence length="205" mass="21586">MLDALGLDDRLIRAPYHANRETFPGNVFVTGRGPHCFVDSSFTRCLAVKNADLELFGCTFSGGAQPSAIRTESTHARLVHCVVAGSVQCDRGRLDLEGSRISGNVLARGLDLRLTSATIHGTLDSDELGLSIGPGSRVECLVMRLPAGAPPGAAQSVRLDFGASVGACHFESSRFRVVQVNSRGHLVTVASSDVPDPPSGRTSST</sequence>
<reference evidence="1 2" key="1">
    <citation type="journal article" date="2008" name="Int. J. Syst. Evol. Microbiol.">
        <title>Description of Roseateles aquatilis sp. nov. and Roseateles terrae sp. nov., in the class Betaproteobacteria, and emended description of the genus Roseateles.</title>
        <authorList>
            <person name="Gomila M."/>
            <person name="Bowien B."/>
            <person name="Falsen E."/>
            <person name="Moore E.R."/>
            <person name="Lalucat J."/>
        </authorList>
    </citation>
    <scope>NUCLEOTIDE SEQUENCE [LARGE SCALE GENOMIC DNA]</scope>
    <source>
        <strain evidence="1 2">CCUG 48205</strain>
    </source>
</reference>
<dbReference type="AlphaFoldDB" id="A0A246JHW6"/>
<name>A0A246JHW6_9BURK</name>